<accession>A0A6N6MNY7</accession>
<name>A0A6N6MNY7_9HYPH</name>
<sequence>MRTLGMAVAAAALGCLAGIQAAEAAHCRPGKFYRPSRGICVTESAFRRDVRQVSHRQRASRHAARRAERVRVVYVERPVPVYVERAAPHPAETAPPAIVRAPTTPVPAPIAQVAPAQVAPAQLVSTQVATPQAAATHAVATQAASAQPAPAPAATRPPETEVRTIAAIPFEAVGQQSLNPLPPKTRGWEWSR</sequence>
<comment type="caution">
    <text evidence="3">The sequence shown here is derived from an EMBL/GenBank/DDBJ whole genome shotgun (WGS) entry which is preliminary data.</text>
</comment>
<gene>
    <name evidence="3" type="ORF">F6X51_18845</name>
</gene>
<organism evidence="3 4">
    <name type="scientific">Methylobacterium planeticum</name>
    <dbReference type="NCBI Taxonomy" id="2615211"/>
    <lineage>
        <taxon>Bacteria</taxon>
        <taxon>Pseudomonadati</taxon>
        <taxon>Pseudomonadota</taxon>
        <taxon>Alphaproteobacteria</taxon>
        <taxon>Hyphomicrobiales</taxon>
        <taxon>Methylobacteriaceae</taxon>
        <taxon>Methylobacterium</taxon>
    </lineage>
</organism>
<feature type="region of interest" description="Disordered" evidence="1">
    <location>
        <begin position="139"/>
        <end position="160"/>
    </location>
</feature>
<evidence type="ECO:0000313" key="3">
    <source>
        <dbReference type="EMBL" id="KAB1071624.1"/>
    </source>
</evidence>
<keyword evidence="2" id="KW-0732">Signal</keyword>
<reference evidence="3 4" key="1">
    <citation type="submission" date="2019-09" db="EMBL/GenBank/DDBJ databases">
        <title>YIM 132548 draft genome.</title>
        <authorList>
            <person name="Jiang L."/>
        </authorList>
    </citation>
    <scope>NUCLEOTIDE SEQUENCE [LARGE SCALE GENOMIC DNA]</scope>
    <source>
        <strain evidence="3 4">YIM 132548</strain>
    </source>
</reference>
<dbReference type="Proteomes" id="UP000441523">
    <property type="component" value="Unassembled WGS sequence"/>
</dbReference>
<dbReference type="AlphaFoldDB" id="A0A6N6MNY7"/>
<keyword evidence="4" id="KW-1185">Reference proteome</keyword>
<dbReference type="RefSeq" id="WP_150965219.1">
    <property type="nucleotide sequence ID" value="NZ_VZZJ01000018.1"/>
</dbReference>
<feature type="chain" id="PRO_5027077240" evidence="2">
    <location>
        <begin position="25"/>
        <end position="192"/>
    </location>
</feature>
<dbReference type="EMBL" id="VZZJ01000018">
    <property type="protein sequence ID" value="KAB1071624.1"/>
    <property type="molecule type" value="Genomic_DNA"/>
</dbReference>
<evidence type="ECO:0000256" key="2">
    <source>
        <dbReference type="SAM" id="SignalP"/>
    </source>
</evidence>
<feature type="compositionally biased region" description="Low complexity" evidence="1">
    <location>
        <begin position="139"/>
        <end position="157"/>
    </location>
</feature>
<proteinExistence type="predicted"/>
<feature type="signal peptide" evidence="2">
    <location>
        <begin position="1"/>
        <end position="24"/>
    </location>
</feature>
<evidence type="ECO:0000313" key="4">
    <source>
        <dbReference type="Proteomes" id="UP000441523"/>
    </source>
</evidence>
<evidence type="ECO:0000256" key="1">
    <source>
        <dbReference type="SAM" id="MobiDB-lite"/>
    </source>
</evidence>
<protein>
    <submittedName>
        <fullName evidence="3">Uncharacterized protein</fullName>
    </submittedName>
</protein>
<dbReference type="PROSITE" id="PS51257">
    <property type="entry name" value="PROKAR_LIPOPROTEIN"/>
    <property type="match status" value="1"/>
</dbReference>